<dbReference type="PANTHER" id="PTHR46603:SF1">
    <property type="entry name" value="ABSCISSION_NOCUT CHECKPOINT REGULATOR"/>
    <property type="match status" value="1"/>
</dbReference>
<dbReference type="Pfam" id="PF22586">
    <property type="entry name" value="ANCHR-like_BBOX"/>
    <property type="match status" value="1"/>
</dbReference>
<keyword evidence="3" id="KW-1185">Reference proteome</keyword>
<dbReference type="OrthoDB" id="5407799at2759"/>
<evidence type="ECO:0000313" key="3">
    <source>
        <dbReference type="Proteomes" id="UP000326924"/>
    </source>
</evidence>
<feature type="region of interest" description="Disordered" evidence="1">
    <location>
        <begin position="43"/>
        <end position="65"/>
    </location>
</feature>
<dbReference type="InParanoid" id="A0A5J5EWE0"/>
<gene>
    <name evidence="2" type="ORF">FN846DRAFT_950704</name>
</gene>
<name>A0A5J5EWE0_9PEZI</name>
<sequence length="249" mass="26940">MSPEDDDDTSIHRRFAALSPASKTAPADEDALAARFHQLFSRAPSSSSALDDSDDALHAGDSWDVDDGEIGAVLAEAAAAAAAVAGVHKDDEAEEQELLERVRLEVEWEARHGIREEAEEKEEREEREDDDDELAARFQALGRGGGLELPAVPAAAPGKVLVGVGVSEVDTWCCICSEDAEYRCEGCEGDVYCRECLYEGEFRFPGSCAGGERANHARGGWVWQHTSGPTRDMTRNGIGGLSMCGQRKW</sequence>
<reference evidence="2 3" key="1">
    <citation type="submission" date="2019-09" db="EMBL/GenBank/DDBJ databases">
        <title>Draft genome of the ectomycorrhizal ascomycete Sphaerosporella brunnea.</title>
        <authorList>
            <consortium name="DOE Joint Genome Institute"/>
            <person name="Benucci G.M."/>
            <person name="Marozzi G."/>
            <person name="Antonielli L."/>
            <person name="Sanchez S."/>
            <person name="Marco P."/>
            <person name="Wang X."/>
            <person name="Falini L.B."/>
            <person name="Barry K."/>
            <person name="Haridas S."/>
            <person name="Lipzen A."/>
            <person name="Labutti K."/>
            <person name="Grigoriev I.V."/>
            <person name="Murat C."/>
            <person name="Martin F."/>
            <person name="Albertini E."/>
            <person name="Donnini D."/>
            <person name="Bonito G."/>
        </authorList>
    </citation>
    <scope>NUCLEOTIDE SEQUENCE [LARGE SCALE GENOMIC DNA]</scope>
    <source>
        <strain evidence="2 3">Sb_GMNB300</strain>
    </source>
</reference>
<organism evidence="2 3">
    <name type="scientific">Sphaerosporella brunnea</name>
    <dbReference type="NCBI Taxonomy" id="1250544"/>
    <lineage>
        <taxon>Eukaryota</taxon>
        <taxon>Fungi</taxon>
        <taxon>Dikarya</taxon>
        <taxon>Ascomycota</taxon>
        <taxon>Pezizomycotina</taxon>
        <taxon>Pezizomycetes</taxon>
        <taxon>Pezizales</taxon>
        <taxon>Pyronemataceae</taxon>
        <taxon>Sphaerosporella</taxon>
    </lineage>
</organism>
<dbReference type="PANTHER" id="PTHR46603">
    <property type="entry name" value="ABSCISSION/NOCUT CHECKPOINT REGULATOR"/>
    <property type="match status" value="1"/>
</dbReference>
<comment type="caution">
    <text evidence="2">The sequence shown here is derived from an EMBL/GenBank/DDBJ whole genome shotgun (WGS) entry which is preliminary data.</text>
</comment>
<dbReference type="EMBL" id="VXIS01000099">
    <property type="protein sequence ID" value="KAA8905475.1"/>
    <property type="molecule type" value="Genomic_DNA"/>
</dbReference>
<feature type="region of interest" description="Disordered" evidence="1">
    <location>
        <begin position="1"/>
        <end position="30"/>
    </location>
</feature>
<evidence type="ECO:0000313" key="2">
    <source>
        <dbReference type="EMBL" id="KAA8905475.1"/>
    </source>
</evidence>
<accession>A0A5J5EWE0</accession>
<dbReference type="Proteomes" id="UP000326924">
    <property type="component" value="Unassembled WGS sequence"/>
</dbReference>
<proteinExistence type="predicted"/>
<evidence type="ECO:0000256" key="1">
    <source>
        <dbReference type="SAM" id="MobiDB-lite"/>
    </source>
</evidence>
<dbReference type="AlphaFoldDB" id="A0A5J5EWE0"/>
<protein>
    <submittedName>
        <fullName evidence="2">Uncharacterized protein</fullName>
    </submittedName>
</protein>
<dbReference type="SUPFAM" id="SSF57845">
    <property type="entry name" value="B-box zinc-binding domain"/>
    <property type="match status" value="1"/>
</dbReference>